<name>A0ABD5WKX1_9EURY</name>
<dbReference type="RefSeq" id="WP_382209232.1">
    <property type="nucleotide sequence ID" value="NZ_JBHSZH010000005.1"/>
</dbReference>
<evidence type="ECO:0000313" key="4">
    <source>
        <dbReference type="Proteomes" id="UP001596407"/>
    </source>
</evidence>
<keyword evidence="1" id="KW-0812">Transmembrane</keyword>
<feature type="transmembrane region" description="Helical" evidence="1">
    <location>
        <begin position="81"/>
        <end position="101"/>
    </location>
</feature>
<comment type="caution">
    <text evidence="3">The sequence shown here is derived from an EMBL/GenBank/DDBJ whole genome shotgun (WGS) entry which is preliminary data.</text>
</comment>
<dbReference type="EMBL" id="JBHSZH010000005">
    <property type="protein sequence ID" value="MFC7079763.1"/>
    <property type="molecule type" value="Genomic_DNA"/>
</dbReference>
<protein>
    <recommendedName>
        <fullName evidence="2">DUF8215 domain-containing protein</fullName>
    </recommendedName>
</protein>
<proteinExistence type="predicted"/>
<dbReference type="InterPro" id="IPR058528">
    <property type="entry name" value="DUF8215"/>
</dbReference>
<evidence type="ECO:0000259" key="2">
    <source>
        <dbReference type="Pfam" id="PF26650"/>
    </source>
</evidence>
<feature type="transmembrane region" description="Helical" evidence="1">
    <location>
        <begin position="12"/>
        <end position="32"/>
    </location>
</feature>
<keyword evidence="1" id="KW-1133">Transmembrane helix</keyword>
<evidence type="ECO:0000256" key="1">
    <source>
        <dbReference type="SAM" id="Phobius"/>
    </source>
</evidence>
<dbReference type="AlphaFoldDB" id="A0ABD5WKX1"/>
<evidence type="ECO:0000313" key="3">
    <source>
        <dbReference type="EMBL" id="MFC7079763.1"/>
    </source>
</evidence>
<sequence>MAVDFEEWLDSVFFAGLEISVLSIPALVALLYATPRGPVSLAALTAIAVSTCAAATLRGGWVELGDWPRPGDPYTVPARSAYYSATIAVASYLGAAAHVALGVPAAGIAVSTGVSLAAMVALPERLAAFGRWRTGFVRRRSESPQLFSFLNI</sequence>
<reference evidence="3 4" key="1">
    <citation type="journal article" date="2019" name="Int. J. Syst. Evol. Microbiol.">
        <title>The Global Catalogue of Microorganisms (GCM) 10K type strain sequencing project: providing services to taxonomists for standard genome sequencing and annotation.</title>
        <authorList>
            <consortium name="The Broad Institute Genomics Platform"/>
            <consortium name="The Broad Institute Genome Sequencing Center for Infectious Disease"/>
            <person name="Wu L."/>
            <person name="Ma J."/>
        </authorList>
    </citation>
    <scope>NUCLEOTIDE SEQUENCE [LARGE SCALE GENOMIC DNA]</scope>
    <source>
        <strain evidence="3 4">DT72</strain>
    </source>
</reference>
<keyword evidence="1" id="KW-0472">Membrane</keyword>
<feature type="transmembrane region" description="Helical" evidence="1">
    <location>
        <begin position="39"/>
        <end position="61"/>
    </location>
</feature>
<dbReference type="Pfam" id="PF26650">
    <property type="entry name" value="DUF8215"/>
    <property type="match status" value="1"/>
</dbReference>
<keyword evidence="4" id="KW-1185">Reference proteome</keyword>
<accession>A0ABD5WKX1</accession>
<feature type="domain" description="DUF8215" evidence="2">
    <location>
        <begin position="4"/>
        <end position="128"/>
    </location>
</feature>
<organism evidence="3 4">
    <name type="scientific">Halorussus caseinilyticus</name>
    <dbReference type="NCBI Taxonomy" id="3034025"/>
    <lineage>
        <taxon>Archaea</taxon>
        <taxon>Methanobacteriati</taxon>
        <taxon>Methanobacteriota</taxon>
        <taxon>Stenosarchaea group</taxon>
        <taxon>Halobacteria</taxon>
        <taxon>Halobacteriales</taxon>
        <taxon>Haladaptataceae</taxon>
        <taxon>Halorussus</taxon>
    </lineage>
</organism>
<gene>
    <name evidence="3" type="ORF">ACFQJ6_06010</name>
</gene>
<dbReference type="Proteomes" id="UP001596407">
    <property type="component" value="Unassembled WGS sequence"/>
</dbReference>